<reference evidence="2 3" key="1">
    <citation type="submission" date="2021-12" db="EMBL/GenBank/DDBJ databases">
        <title>Genome seq of P8.</title>
        <authorList>
            <person name="Seo T."/>
        </authorList>
    </citation>
    <scope>NUCLEOTIDE SEQUENCE [LARGE SCALE GENOMIC DNA]</scope>
    <source>
        <strain evidence="2 3">P8</strain>
    </source>
</reference>
<comment type="caution">
    <text evidence="2">The sequence shown here is derived from an EMBL/GenBank/DDBJ whole genome shotgun (WGS) entry which is preliminary data.</text>
</comment>
<dbReference type="RefSeq" id="WP_233375477.1">
    <property type="nucleotide sequence ID" value="NZ_JAJTWU010000016.1"/>
</dbReference>
<evidence type="ECO:0000313" key="2">
    <source>
        <dbReference type="EMBL" id="MCE4558073.1"/>
    </source>
</evidence>
<feature type="domain" description="Fido" evidence="1">
    <location>
        <begin position="117"/>
        <end position="270"/>
    </location>
</feature>
<dbReference type="Gene3D" id="1.10.3290.10">
    <property type="entry name" value="Fido-like domain"/>
    <property type="match status" value="1"/>
</dbReference>
<dbReference type="EMBL" id="JAJTWU010000016">
    <property type="protein sequence ID" value="MCE4558073.1"/>
    <property type="molecule type" value="Genomic_DNA"/>
</dbReference>
<evidence type="ECO:0000313" key="3">
    <source>
        <dbReference type="Proteomes" id="UP001200741"/>
    </source>
</evidence>
<dbReference type="PROSITE" id="PS51459">
    <property type="entry name" value="FIDO"/>
    <property type="match status" value="1"/>
</dbReference>
<keyword evidence="3" id="KW-1185">Reference proteome</keyword>
<dbReference type="Pfam" id="PF02661">
    <property type="entry name" value="Fic"/>
    <property type="match status" value="1"/>
</dbReference>
<dbReference type="SUPFAM" id="SSF140931">
    <property type="entry name" value="Fic-like"/>
    <property type="match status" value="1"/>
</dbReference>
<sequence length="342" mass="37435">MTKKDIDAFFARSASERQLAPFREELLQPTPNIDAERARRCTQIQALVNPMDRKYLSRFLVDYSWASGLLEGSSYTELETEALVVYGERQPDKPIEDAVLALNHKRAAEHLWTHRELSLETICAMHALLTDDHGLAELNGSDHFLPAAQRGTPRVYEDVNLANSAYVPPHWPGTSGARDVLVRIVDTAKCMEPVQAALYLLTRIAYVQSFANGNKRTSRIAANLPLLAAGLVPSSFVDIPKAQYIRGMAAFYELGSMLVIEQTFIEGYVRSIIRSSNLPPALRGVGADIAGTVKQLCDFINSGARPSAPAVAAFLSAPPRVQATPVVAQGSPARRTPSKRPG</sequence>
<protein>
    <submittedName>
        <fullName evidence="2">Fic family protein</fullName>
    </submittedName>
</protein>
<gene>
    <name evidence="2" type="ORF">LXT13_27170</name>
</gene>
<accession>A0ABS8Y4E1</accession>
<dbReference type="InterPro" id="IPR036597">
    <property type="entry name" value="Fido-like_dom_sf"/>
</dbReference>
<name>A0ABS8Y4E1_9BURK</name>
<dbReference type="InterPro" id="IPR003812">
    <property type="entry name" value="Fido"/>
</dbReference>
<organism evidence="2 3">
    <name type="scientific">Pelomonas cellulosilytica</name>
    <dbReference type="NCBI Taxonomy" id="2906762"/>
    <lineage>
        <taxon>Bacteria</taxon>
        <taxon>Pseudomonadati</taxon>
        <taxon>Pseudomonadota</taxon>
        <taxon>Betaproteobacteria</taxon>
        <taxon>Burkholderiales</taxon>
        <taxon>Sphaerotilaceae</taxon>
        <taxon>Roseateles</taxon>
    </lineage>
</organism>
<evidence type="ECO:0000259" key="1">
    <source>
        <dbReference type="PROSITE" id="PS51459"/>
    </source>
</evidence>
<dbReference type="Proteomes" id="UP001200741">
    <property type="component" value="Unassembled WGS sequence"/>
</dbReference>
<proteinExistence type="predicted"/>